<dbReference type="GO" id="GO:0006508">
    <property type="term" value="P:proteolysis"/>
    <property type="evidence" value="ECO:0007669"/>
    <property type="project" value="InterPro"/>
</dbReference>
<organism evidence="3 4">
    <name type="scientific">Thermococcus barophilus</name>
    <dbReference type="NCBI Taxonomy" id="55802"/>
    <lineage>
        <taxon>Archaea</taxon>
        <taxon>Methanobacteriati</taxon>
        <taxon>Methanobacteriota</taxon>
        <taxon>Thermococci</taxon>
        <taxon>Thermococcales</taxon>
        <taxon>Thermococcaceae</taxon>
        <taxon>Thermococcus</taxon>
    </lineage>
</organism>
<dbReference type="InterPro" id="IPR036059">
    <property type="entry name" value="TldD/PmbA_sf"/>
</dbReference>
<dbReference type="PATRIC" id="fig|55802.8.peg.1688"/>
<dbReference type="RefSeq" id="WP_056934202.1">
    <property type="nucleotide sequence ID" value="NZ_CP013050.1"/>
</dbReference>
<protein>
    <submittedName>
        <fullName evidence="3">TldE/PmbA protein, part of proposed TldE/TldD proteolytic complex</fullName>
    </submittedName>
</protein>
<evidence type="ECO:0000259" key="2">
    <source>
        <dbReference type="Pfam" id="PF19289"/>
    </source>
</evidence>
<dbReference type="InterPro" id="IPR047657">
    <property type="entry name" value="PmbA"/>
</dbReference>
<dbReference type="Pfam" id="PF01523">
    <property type="entry name" value="PmbA_TldD_1st"/>
    <property type="match status" value="1"/>
</dbReference>
<dbReference type="PANTHER" id="PTHR43421">
    <property type="entry name" value="METALLOPROTEASE PMBA"/>
    <property type="match status" value="1"/>
</dbReference>
<dbReference type="PANTHER" id="PTHR43421:SF1">
    <property type="entry name" value="METALLOPROTEASE PMBA"/>
    <property type="match status" value="1"/>
</dbReference>
<sequence length="434" mass="48422">MIDELIKILNHKDVEWEIYWEIGRGSSFKVERCELVRAQRKYHSGVGLRVGYKGKVGFSYITGVNHDKNSLERFVNRTIKLAKVSEVPFYGFPTNNKHKKVKALYDRRIEEMSFDDAYSTALLLAEKERELKERIGSEYALSGGMAFGVSVDGIANSNGIEKSEKTTGLSVSVHIIKRAEKSGSGNYYKGFRSMPDLEEELSLGLEKALEEAELSYNAKKSSSYEGEIILEPHAVASLVSILMSNLYGDNVYHRRSRFSKLGDMIASEAFTLIDDATLEGKLGSYSFDGEGNPSQRTVLIERGILKNFLFDETYAKLMDTKSTGNAVRDFRTTPHIGNSNVIVDGKNENLEDLEKAVVVKRVFGEHTANPVSGDFSLTVELGYIIERGEIKPFKDNMLAGNIFELISSIVSVGKKKEQIGSFLSPRVLAFGKIV</sequence>
<dbReference type="GO" id="GO:0008237">
    <property type="term" value="F:metallopeptidase activity"/>
    <property type="evidence" value="ECO:0007669"/>
    <property type="project" value="InterPro"/>
</dbReference>
<dbReference type="Proteomes" id="UP000066042">
    <property type="component" value="Chromosome"/>
</dbReference>
<reference evidence="3 4" key="1">
    <citation type="journal article" date="2016" name="Genome Announc.">
        <title>Complete genome sequence of the hyperthermophilic and piezophilic archaeon Thermococcus barophilus Ch5, capable of growth at the expense of hydrogenogenesis from carbon monoxide and formate.</title>
        <authorList>
            <person name="Oger P."/>
            <person name="Sokolova T.G."/>
            <person name="Kozhevnikova D.A."/>
            <person name="Taranov E.A."/>
            <person name="Vannier P."/>
            <person name="Lee H.S."/>
            <person name="Kwon K.K."/>
            <person name="Kang S.G."/>
            <person name="Lee J.H."/>
            <person name="Bonch-Osmolovskaya E.A."/>
            <person name="Lebedinsky A.V."/>
        </authorList>
    </citation>
    <scope>NUCLEOTIDE SEQUENCE [LARGE SCALE GENOMIC DNA]</scope>
    <source>
        <strain evidence="4">Ch5</strain>
    </source>
</reference>
<dbReference type="GeneID" id="26136947"/>
<dbReference type="AlphaFoldDB" id="A0A0S1XCW7"/>
<feature type="domain" description="Metalloprotease TldD/E N-terminal" evidence="1">
    <location>
        <begin position="16"/>
        <end position="82"/>
    </location>
</feature>
<dbReference type="InterPro" id="IPR045569">
    <property type="entry name" value="Metalloprtase-TldD/E_C"/>
</dbReference>
<gene>
    <name evidence="3" type="ORF">TBCH5v1_1709</name>
</gene>
<evidence type="ECO:0000313" key="4">
    <source>
        <dbReference type="Proteomes" id="UP000066042"/>
    </source>
</evidence>
<proteinExistence type="predicted"/>
<evidence type="ECO:0000259" key="1">
    <source>
        <dbReference type="Pfam" id="PF01523"/>
    </source>
</evidence>
<evidence type="ECO:0000313" key="3">
    <source>
        <dbReference type="EMBL" id="ALM75619.1"/>
    </source>
</evidence>
<name>A0A0S1XCW7_THEBA</name>
<dbReference type="Gene3D" id="3.30.2290.10">
    <property type="entry name" value="PmbA/TldD superfamily"/>
    <property type="match status" value="1"/>
</dbReference>
<dbReference type="InterPro" id="IPR002510">
    <property type="entry name" value="Metalloprtase-TldD/E_N"/>
</dbReference>
<accession>A0A0S1XCW7</accession>
<dbReference type="SUPFAM" id="SSF111283">
    <property type="entry name" value="Putative modulator of DNA gyrase, PmbA/TldD"/>
    <property type="match status" value="1"/>
</dbReference>
<dbReference type="STRING" id="55802.TBCH5v1_1709"/>
<dbReference type="InterPro" id="IPR035068">
    <property type="entry name" value="TldD/PmbA_N"/>
</dbReference>
<feature type="domain" description="Metalloprotease TldD/E C-terminal" evidence="2">
    <location>
        <begin position="227"/>
        <end position="428"/>
    </location>
</feature>
<dbReference type="EMBL" id="CP013050">
    <property type="protein sequence ID" value="ALM75619.1"/>
    <property type="molecule type" value="Genomic_DNA"/>
</dbReference>
<dbReference type="Pfam" id="PF19289">
    <property type="entry name" value="PmbA_TldD_3rd"/>
    <property type="match status" value="1"/>
</dbReference>
<dbReference type="GO" id="GO:0005829">
    <property type="term" value="C:cytosol"/>
    <property type="evidence" value="ECO:0007669"/>
    <property type="project" value="TreeGrafter"/>
</dbReference>